<dbReference type="SUPFAM" id="SSF46689">
    <property type="entry name" value="Homeodomain-like"/>
    <property type="match status" value="1"/>
</dbReference>
<dbReference type="InterPro" id="IPR005063">
    <property type="entry name" value="Transposase_27"/>
</dbReference>
<dbReference type="Pfam" id="PF03400">
    <property type="entry name" value="DDE_Tnp_IS1"/>
    <property type="match status" value="1"/>
</dbReference>
<name>A0A5J4QFX7_9ZZZZ</name>
<dbReference type="AlphaFoldDB" id="A0A5J4QFX7"/>
<protein>
    <recommendedName>
        <fullName evidence="2">InsA N-terminal domain-containing protein</fullName>
    </recommendedName>
</protein>
<dbReference type="InterPro" id="IPR051354">
    <property type="entry name" value="Transposase_27_IS1"/>
</dbReference>
<dbReference type="PANTHER" id="PTHR33293:SF2">
    <property type="entry name" value="TRANSPOSASE"/>
    <property type="match status" value="1"/>
</dbReference>
<evidence type="ECO:0008006" key="2">
    <source>
        <dbReference type="Google" id="ProtNLM"/>
    </source>
</evidence>
<organism evidence="1">
    <name type="scientific">termite gut metagenome</name>
    <dbReference type="NCBI Taxonomy" id="433724"/>
    <lineage>
        <taxon>unclassified sequences</taxon>
        <taxon>metagenomes</taxon>
        <taxon>organismal metagenomes</taxon>
    </lineage>
</organism>
<proteinExistence type="predicted"/>
<dbReference type="GO" id="GO:0006313">
    <property type="term" value="P:DNA transposition"/>
    <property type="evidence" value="ECO:0007669"/>
    <property type="project" value="InterPro"/>
</dbReference>
<dbReference type="GO" id="GO:0004803">
    <property type="term" value="F:transposase activity"/>
    <property type="evidence" value="ECO:0007669"/>
    <property type="project" value="InterPro"/>
</dbReference>
<reference evidence="1" key="1">
    <citation type="submission" date="2019-03" db="EMBL/GenBank/DDBJ databases">
        <title>Single cell metagenomics reveals metabolic interactions within the superorganism composed of flagellate Streblomastix strix and complex community of Bacteroidetes bacteria on its surface.</title>
        <authorList>
            <person name="Treitli S.C."/>
            <person name="Kolisko M."/>
            <person name="Husnik F."/>
            <person name="Keeling P."/>
            <person name="Hampl V."/>
        </authorList>
    </citation>
    <scope>NUCLEOTIDE SEQUENCE</scope>
    <source>
        <strain evidence="1">STM</strain>
    </source>
</reference>
<dbReference type="EMBL" id="SNRY01003515">
    <property type="protein sequence ID" value="KAA6320687.1"/>
    <property type="molecule type" value="Genomic_DNA"/>
</dbReference>
<dbReference type="NCBIfam" id="NF033558">
    <property type="entry name" value="transpos_IS1"/>
    <property type="match status" value="1"/>
</dbReference>
<evidence type="ECO:0000313" key="1">
    <source>
        <dbReference type="EMBL" id="KAA6320687.1"/>
    </source>
</evidence>
<comment type="caution">
    <text evidence="1">The sequence shown here is derived from an EMBL/GenBank/DDBJ whole genome shotgun (WGS) entry which is preliminary data.</text>
</comment>
<sequence length="193" mass="22623">MNCPKCTSDKSVKSGKVKGVQRYKCKGCGCNYTVEQKSTAKSKSMKKRALHLYLEGLGFRSIGRFLGVSNVSVLNWIRNFGKEVGELSSENQEIQMVEMDEMHSYIGSKNYCWIWIAARRYRKKFLNFVICDRSNETAKEFWKTINHHEMKYIASDYWKPYKSIIPKKKHLQTKAETFTVERYNNLSSTKKRE</sequence>
<dbReference type="PANTHER" id="PTHR33293">
    <property type="entry name" value="INSERTION ELEMENT IS1 1 PROTEIN INSB-RELATED"/>
    <property type="match status" value="1"/>
</dbReference>
<dbReference type="InterPro" id="IPR009057">
    <property type="entry name" value="Homeodomain-like_sf"/>
</dbReference>
<gene>
    <name evidence="1" type="ORF">EZS27_029571</name>
</gene>
<dbReference type="GO" id="GO:0003677">
    <property type="term" value="F:DNA binding"/>
    <property type="evidence" value="ECO:0007669"/>
    <property type="project" value="InterPro"/>
</dbReference>
<accession>A0A5J4QFX7</accession>